<gene>
    <name evidence="2" type="ordered locus">Tter_2552</name>
</gene>
<dbReference type="HOGENOM" id="CLU_2426034_0_0_0"/>
<feature type="transmembrane region" description="Helical" evidence="1">
    <location>
        <begin position="19"/>
        <end position="39"/>
    </location>
</feature>
<keyword evidence="1" id="KW-0472">Membrane</keyword>
<reference evidence="3" key="1">
    <citation type="journal article" date="2010" name="Stand. Genomic Sci.">
        <title>Complete genome sequence of 'Thermobaculum terrenum' type strain (YNP1).</title>
        <authorList>
            <person name="Kiss H."/>
            <person name="Cleland D."/>
            <person name="Lapidus A."/>
            <person name="Lucas S."/>
            <person name="Glavina Del Rio T."/>
            <person name="Nolan M."/>
            <person name="Tice H."/>
            <person name="Han C."/>
            <person name="Goodwin L."/>
            <person name="Pitluck S."/>
            <person name="Liolios K."/>
            <person name="Ivanova N."/>
            <person name="Mavromatis K."/>
            <person name="Ovchinnikova G."/>
            <person name="Pati A."/>
            <person name="Chen A."/>
            <person name="Palaniappan K."/>
            <person name="Land M."/>
            <person name="Hauser L."/>
            <person name="Chang Y."/>
            <person name="Jeffries C."/>
            <person name="Lu M."/>
            <person name="Brettin T."/>
            <person name="Detter J."/>
            <person name="Goker M."/>
            <person name="Tindall B."/>
            <person name="Beck B."/>
            <person name="McDermott T."/>
            <person name="Woyke T."/>
            <person name="Bristow J."/>
            <person name="Eisen J."/>
            <person name="Markowitz V."/>
            <person name="Hugenholtz P."/>
            <person name="Kyrpides N."/>
            <person name="Klenk H."/>
            <person name="Cheng J."/>
        </authorList>
    </citation>
    <scope>NUCLEOTIDE SEQUENCE [LARGE SCALE GENOMIC DNA]</scope>
    <source>
        <strain evidence="3">ATCC BAA-798 / YNP1</strain>
    </source>
</reference>
<dbReference type="KEGG" id="ttr:Tter_2552"/>
<evidence type="ECO:0000313" key="2">
    <source>
        <dbReference type="EMBL" id="ACZ43441.1"/>
    </source>
</evidence>
<protein>
    <submittedName>
        <fullName evidence="2">Uncharacterized protein</fullName>
    </submittedName>
</protein>
<dbReference type="AlphaFoldDB" id="D1CI70"/>
<accession>D1CI70</accession>
<dbReference type="RefSeq" id="WP_012876472.1">
    <property type="nucleotide sequence ID" value="NC_013526.1"/>
</dbReference>
<name>D1CI70_THET1</name>
<keyword evidence="1" id="KW-0812">Transmembrane</keyword>
<feature type="transmembrane region" description="Helical" evidence="1">
    <location>
        <begin position="59"/>
        <end position="81"/>
    </location>
</feature>
<dbReference type="STRING" id="525904.Tter_2552"/>
<organism evidence="2 3">
    <name type="scientific">Thermobaculum terrenum (strain ATCC BAA-798 / CCMEE 7001 / YNP1)</name>
    <dbReference type="NCBI Taxonomy" id="525904"/>
    <lineage>
        <taxon>Bacteria</taxon>
        <taxon>Bacillati</taxon>
        <taxon>Chloroflexota</taxon>
        <taxon>Chloroflexia</taxon>
        <taxon>Candidatus Thermobaculales</taxon>
        <taxon>Candidatus Thermobaculaceae</taxon>
        <taxon>Thermobaculum</taxon>
    </lineage>
</organism>
<evidence type="ECO:0000313" key="3">
    <source>
        <dbReference type="Proteomes" id="UP000000323"/>
    </source>
</evidence>
<keyword evidence="3" id="KW-1185">Reference proteome</keyword>
<proteinExistence type="predicted"/>
<evidence type="ECO:0000256" key="1">
    <source>
        <dbReference type="SAM" id="Phobius"/>
    </source>
</evidence>
<dbReference type="Proteomes" id="UP000000323">
    <property type="component" value="Chromosome 2"/>
</dbReference>
<keyword evidence="1" id="KW-1133">Transmembrane helix</keyword>
<dbReference type="EMBL" id="CP001826">
    <property type="protein sequence ID" value="ACZ43441.1"/>
    <property type="molecule type" value="Genomic_DNA"/>
</dbReference>
<sequence>MPAVACAGVLIWQRSPMGYLMALPLLVLEIFLAPMIGLQTLQQVRSGVRFSTGEVMGPIVGFGTFAVLATVIVIHIISNILEKLPARRISR</sequence>